<keyword evidence="2" id="KW-0479">Metal-binding</keyword>
<evidence type="ECO:0000313" key="3">
    <source>
        <dbReference type="EMBL" id="QHJ11221.1"/>
    </source>
</evidence>
<dbReference type="NCBIfam" id="NF011405">
    <property type="entry name" value="PRK14830.1"/>
    <property type="match status" value="1"/>
</dbReference>
<keyword evidence="2" id="KW-0573">Peptidoglycan synthesis</keyword>
<evidence type="ECO:0000313" key="4">
    <source>
        <dbReference type="Proteomes" id="UP000464524"/>
    </source>
</evidence>
<reference evidence="3 4" key="1">
    <citation type="submission" date="2019-12" db="EMBL/GenBank/DDBJ databases">
        <title>Genome sequencing and assembly of endphytes of Porphyra tenera.</title>
        <authorList>
            <person name="Park J.M."/>
            <person name="Shin R."/>
            <person name="Jo S.H."/>
        </authorList>
    </citation>
    <scope>NUCLEOTIDE SEQUENCE [LARGE SCALE GENOMIC DNA]</scope>
    <source>
        <strain evidence="3 4">GPM4</strain>
    </source>
</reference>
<feature type="active site" description="Proton acceptor" evidence="2">
    <location>
        <position position="69"/>
    </location>
</feature>
<dbReference type="NCBIfam" id="TIGR00055">
    <property type="entry name" value="uppS"/>
    <property type="match status" value="1"/>
</dbReference>
<feature type="binding site" evidence="2">
    <location>
        <position position="70"/>
    </location>
    <ligand>
        <name>substrate</name>
    </ligand>
</feature>
<dbReference type="FunFam" id="3.40.1180.10:FF:000001">
    <property type="entry name" value="(2E,6E)-farnesyl-diphosphate-specific ditrans,polycis-undecaprenyl-diphosphate synthase"/>
    <property type="match status" value="1"/>
</dbReference>
<dbReference type="GO" id="GO:0000287">
    <property type="term" value="F:magnesium ion binding"/>
    <property type="evidence" value="ECO:0007669"/>
    <property type="project" value="UniProtKB-UniRule"/>
</dbReference>
<dbReference type="InterPro" id="IPR001441">
    <property type="entry name" value="UPP_synth-like"/>
</dbReference>
<dbReference type="Proteomes" id="UP000464524">
    <property type="component" value="Chromosome"/>
</dbReference>
<dbReference type="InterPro" id="IPR036424">
    <property type="entry name" value="UPP_synth-like_sf"/>
</dbReference>
<gene>
    <name evidence="2" type="primary">uppS</name>
    <name evidence="3" type="ORF">FX988_01449</name>
</gene>
<dbReference type="Gene3D" id="3.40.1180.10">
    <property type="entry name" value="Decaprenyl diphosphate synthase-like"/>
    <property type="match status" value="1"/>
</dbReference>
<keyword evidence="2" id="KW-0133">Cell shape</keyword>
<evidence type="ECO:0000256" key="1">
    <source>
        <dbReference type="ARBA" id="ARBA00022679"/>
    </source>
</evidence>
<comment type="function">
    <text evidence="2">Catalyzes the sequential condensation of isopentenyl diphosphate (IPP) with (2E,6E)-farnesyl diphosphate (E,E-FPP) to yield (2Z,6Z,10Z,14Z,18Z,22Z,26Z,30Z,34E,38E)-undecaprenyl diphosphate (di-trans,octa-cis-UPP). UPP is the precursor of glycosyl carrier lipid in the biosynthesis of bacterial cell wall polysaccharide components such as peptidoglycan and lipopolysaccharide.</text>
</comment>
<feature type="binding site" evidence="2">
    <location>
        <begin position="66"/>
        <end position="68"/>
    </location>
    <ligand>
        <name>substrate</name>
    </ligand>
</feature>
<feature type="binding site" evidence="2">
    <location>
        <position position="26"/>
    </location>
    <ligand>
        <name>substrate</name>
    </ligand>
</feature>
<feature type="binding site" evidence="2">
    <location>
        <position position="208"/>
    </location>
    <ligand>
        <name>Mg(2+)</name>
        <dbReference type="ChEBI" id="CHEBI:18420"/>
    </ligand>
</feature>
<organism evidence="3 4">
    <name type="scientific">Paraglaciecola mesophila</name>
    <dbReference type="NCBI Taxonomy" id="197222"/>
    <lineage>
        <taxon>Bacteria</taxon>
        <taxon>Pseudomonadati</taxon>
        <taxon>Pseudomonadota</taxon>
        <taxon>Gammaproteobacteria</taxon>
        <taxon>Alteromonadales</taxon>
        <taxon>Alteromonadaceae</taxon>
        <taxon>Paraglaciecola</taxon>
    </lineage>
</organism>
<dbReference type="GO" id="GO:0016094">
    <property type="term" value="P:polyprenol biosynthetic process"/>
    <property type="evidence" value="ECO:0007669"/>
    <property type="project" value="TreeGrafter"/>
</dbReference>
<keyword evidence="4" id="KW-1185">Reference proteome</keyword>
<dbReference type="PANTHER" id="PTHR10291:SF0">
    <property type="entry name" value="DEHYDRODOLICHYL DIPHOSPHATE SYNTHASE 2"/>
    <property type="match status" value="1"/>
</dbReference>
<feature type="binding site" evidence="2">
    <location>
        <position position="21"/>
    </location>
    <ligand>
        <name>Mg(2+)</name>
        <dbReference type="ChEBI" id="CHEBI:18420"/>
    </ligand>
</feature>
<keyword evidence="2" id="KW-0460">Magnesium</keyword>
<feature type="binding site" evidence="2">
    <location>
        <position position="38"/>
    </location>
    <ligand>
        <name>substrate</name>
    </ligand>
</feature>
<comment type="similarity">
    <text evidence="2">Belongs to the UPP synthase family.</text>
</comment>
<dbReference type="GO" id="GO:0008360">
    <property type="term" value="P:regulation of cell shape"/>
    <property type="evidence" value="ECO:0007669"/>
    <property type="project" value="UniProtKB-KW"/>
</dbReference>
<dbReference type="Pfam" id="PF01255">
    <property type="entry name" value="Prenyltransf"/>
    <property type="match status" value="1"/>
</dbReference>
<dbReference type="KEGG" id="pmes:FX988_01449"/>
<dbReference type="GO" id="GO:0005829">
    <property type="term" value="C:cytosol"/>
    <property type="evidence" value="ECO:0007669"/>
    <property type="project" value="TreeGrafter"/>
</dbReference>
<keyword evidence="1 2" id="KW-0808">Transferase</keyword>
<dbReference type="AlphaFoldDB" id="A0A857JJR0"/>
<feature type="binding site" evidence="2">
    <location>
        <position position="34"/>
    </location>
    <ligand>
        <name>substrate</name>
    </ligand>
</feature>
<feature type="binding site" evidence="2">
    <location>
        <begin position="22"/>
        <end position="25"/>
    </location>
    <ligand>
        <name>substrate</name>
    </ligand>
</feature>
<accession>A0A857JJR0</accession>
<comment type="cofactor">
    <cofactor evidence="2">
        <name>Mg(2+)</name>
        <dbReference type="ChEBI" id="CHEBI:18420"/>
    </cofactor>
    <text evidence="2">Binds 2 magnesium ions per subunit.</text>
</comment>
<dbReference type="EC" id="2.5.1.31" evidence="2"/>
<dbReference type="GO" id="GO:0071555">
    <property type="term" value="P:cell wall organization"/>
    <property type="evidence" value="ECO:0007669"/>
    <property type="project" value="UniProtKB-KW"/>
</dbReference>
<feature type="binding site" evidence="2">
    <location>
        <begin position="195"/>
        <end position="197"/>
    </location>
    <ligand>
        <name>substrate</name>
    </ligand>
</feature>
<keyword evidence="2" id="KW-0961">Cell wall biogenesis/degradation</keyword>
<dbReference type="PANTHER" id="PTHR10291">
    <property type="entry name" value="DEHYDRODOLICHYL DIPHOSPHATE SYNTHASE FAMILY MEMBER"/>
    <property type="match status" value="1"/>
</dbReference>
<protein>
    <recommendedName>
        <fullName evidence="2">Ditrans,polycis-undecaprenyl-diphosphate synthase ((2E,6E)-farnesyl-diphosphate specific)</fullName>
        <ecNumber evidence="2">2.5.1.31</ecNumber>
    </recommendedName>
    <alternativeName>
        <fullName evidence="2">Ditrans,polycis-undecaprenylcistransferase</fullName>
    </alternativeName>
    <alternativeName>
        <fullName evidence="2">Undecaprenyl diphosphate synthase</fullName>
        <shortName evidence="2">UDS</shortName>
    </alternativeName>
    <alternativeName>
        <fullName evidence="2">Undecaprenyl pyrophosphate synthase</fullName>
        <shortName evidence="2">UPP synthase</shortName>
    </alternativeName>
</protein>
<dbReference type="SUPFAM" id="SSF64005">
    <property type="entry name" value="Undecaprenyl diphosphate synthase"/>
    <property type="match status" value="1"/>
</dbReference>
<feature type="binding site" evidence="2">
    <location>
        <position position="72"/>
    </location>
    <ligand>
        <name>substrate</name>
    </ligand>
</feature>
<comment type="catalytic activity">
    <reaction evidence="2">
        <text>8 isopentenyl diphosphate + (2E,6E)-farnesyl diphosphate = di-trans,octa-cis-undecaprenyl diphosphate + 8 diphosphate</text>
        <dbReference type="Rhea" id="RHEA:27551"/>
        <dbReference type="ChEBI" id="CHEBI:33019"/>
        <dbReference type="ChEBI" id="CHEBI:58405"/>
        <dbReference type="ChEBI" id="CHEBI:128769"/>
        <dbReference type="ChEBI" id="CHEBI:175763"/>
        <dbReference type="EC" id="2.5.1.31"/>
    </reaction>
</comment>
<feature type="active site" evidence="2">
    <location>
        <position position="21"/>
    </location>
</feature>
<dbReference type="CDD" id="cd00475">
    <property type="entry name" value="Cis_IPPS"/>
    <property type="match status" value="1"/>
</dbReference>
<dbReference type="GO" id="GO:0008834">
    <property type="term" value="F:ditrans,polycis-undecaprenyl-diphosphate synthase [(2E,6E)-farnesyl-diphosphate specific] activity"/>
    <property type="evidence" value="ECO:0007669"/>
    <property type="project" value="UniProtKB-UniRule"/>
</dbReference>
<dbReference type="EMBL" id="CP047656">
    <property type="protein sequence ID" value="QHJ11221.1"/>
    <property type="molecule type" value="Genomic_DNA"/>
</dbReference>
<name>A0A857JJR0_9ALTE</name>
<dbReference type="PROSITE" id="PS01066">
    <property type="entry name" value="UPP_SYNTHASE"/>
    <property type="match status" value="1"/>
</dbReference>
<comment type="subunit">
    <text evidence="2">Homodimer.</text>
</comment>
<proteinExistence type="inferred from homology"/>
<dbReference type="RefSeq" id="WP_160178989.1">
    <property type="nucleotide sequence ID" value="NZ_CP047656.1"/>
</dbReference>
<dbReference type="HAMAP" id="MF_01139">
    <property type="entry name" value="ISPT"/>
    <property type="match status" value="1"/>
</dbReference>
<evidence type="ECO:0000256" key="2">
    <source>
        <dbReference type="HAMAP-Rule" id="MF_01139"/>
    </source>
</evidence>
<dbReference type="OrthoDB" id="4191603at2"/>
<sequence>MNSESQSTSKLVPQHVAIIMDGNGRWAKKKGKIRTFGHRAGVKGVRASVSFSLKNNIKVLTLFAFSSENWNRPQEEVGVLMELFKMVLSSEVKKLHKNNVKLRVIGDTSRFDKKLIEQIKDAETLTANNDGLILNIAANYGGRWDILNATKALAEQVKEGSLESEQIDEAMLNQYICCSDLPELDLLIRTGGETRISNFLLWQVAYAELYFTDTYWPDFNEDAFQLAIDNFSDRQRRYGMTGEQVS</sequence>
<feature type="binding site" evidence="2">
    <location>
        <position position="189"/>
    </location>
    <ligand>
        <name>substrate</name>
    </ligand>
</feature>
<dbReference type="InterPro" id="IPR018520">
    <property type="entry name" value="UPP_synth-like_CS"/>
</dbReference>
<dbReference type="GO" id="GO:0009252">
    <property type="term" value="P:peptidoglycan biosynthetic process"/>
    <property type="evidence" value="ECO:0007669"/>
    <property type="project" value="UniProtKB-UniRule"/>
</dbReference>